<proteinExistence type="predicted"/>
<keyword evidence="1" id="KW-0863">Zinc-finger</keyword>
<protein>
    <submittedName>
        <fullName evidence="3">(diamondback moth) hypothetical protein</fullName>
    </submittedName>
</protein>
<keyword evidence="1" id="KW-0862">Zinc</keyword>
<evidence type="ECO:0000313" key="4">
    <source>
        <dbReference type="Proteomes" id="UP000653454"/>
    </source>
</evidence>
<dbReference type="AlphaFoldDB" id="A0A8S4FW04"/>
<dbReference type="SUPFAM" id="SSF57667">
    <property type="entry name" value="beta-beta-alpha zinc fingers"/>
    <property type="match status" value="1"/>
</dbReference>
<feature type="domain" description="C2H2-type" evidence="2">
    <location>
        <begin position="6"/>
        <end position="34"/>
    </location>
</feature>
<keyword evidence="1" id="KW-0479">Metal-binding</keyword>
<evidence type="ECO:0000259" key="2">
    <source>
        <dbReference type="PROSITE" id="PS50157"/>
    </source>
</evidence>
<gene>
    <name evidence="3" type="ORF">PLXY2_LOCUS11270</name>
</gene>
<dbReference type="InterPro" id="IPR013087">
    <property type="entry name" value="Znf_C2H2_type"/>
</dbReference>
<reference evidence="3" key="1">
    <citation type="submission" date="2020-11" db="EMBL/GenBank/DDBJ databases">
        <authorList>
            <person name="Whiteford S."/>
        </authorList>
    </citation>
    <scope>NUCLEOTIDE SEQUENCE</scope>
</reference>
<comment type="caution">
    <text evidence="3">The sequence shown here is derived from an EMBL/GenBank/DDBJ whole genome shotgun (WGS) entry which is preliminary data.</text>
</comment>
<dbReference type="GO" id="GO:0008270">
    <property type="term" value="F:zinc ion binding"/>
    <property type="evidence" value="ECO:0007669"/>
    <property type="project" value="UniProtKB-KW"/>
</dbReference>
<dbReference type="Proteomes" id="UP000653454">
    <property type="component" value="Unassembled WGS sequence"/>
</dbReference>
<name>A0A8S4FW04_PLUXY</name>
<dbReference type="EMBL" id="CAJHNJ030000055">
    <property type="protein sequence ID" value="CAG9132983.1"/>
    <property type="molecule type" value="Genomic_DNA"/>
</dbReference>
<organism evidence="3 4">
    <name type="scientific">Plutella xylostella</name>
    <name type="common">Diamondback moth</name>
    <name type="synonym">Plutella maculipennis</name>
    <dbReference type="NCBI Taxonomy" id="51655"/>
    <lineage>
        <taxon>Eukaryota</taxon>
        <taxon>Metazoa</taxon>
        <taxon>Ecdysozoa</taxon>
        <taxon>Arthropoda</taxon>
        <taxon>Hexapoda</taxon>
        <taxon>Insecta</taxon>
        <taxon>Pterygota</taxon>
        <taxon>Neoptera</taxon>
        <taxon>Endopterygota</taxon>
        <taxon>Lepidoptera</taxon>
        <taxon>Glossata</taxon>
        <taxon>Ditrysia</taxon>
        <taxon>Yponomeutoidea</taxon>
        <taxon>Plutellidae</taxon>
        <taxon>Plutella</taxon>
    </lineage>
</organism>
<dbReference type="InterPro" id="IPR036236">
    <property type="entry name" value="Znf_C2H2_sf"/>
</dbReference>
<dbReference type="Gene3D" id="3.30.160.60">
    <property type="entry name" value="Classic Zinc Finger"/>
    <property type="match status" value="1"/>
</dbReference>
<evidence type="ECO:0000256" key="1">
    <source>
        <dbReference type="PROSITE-ProRule" id="PRU00042"/>
    </source>
</evidence>
<keyword evidence="4" id="KW-1185">Reference proteome</keyword>
<dbReference type="PROSITE" id="PS00028">
    <property type="entry name" value="ZINC_FINGER_C2H2_1"/>
    <property type="match status" value="1"/>
</dbReference>
<dbReference type="SMART" id="SM00355">
    <property type="entry name" value="ZnF_C2H2"/>
    <property type="match status" value="2"/>
</dbReference>
<evidence type="ECO:0000313" key="3">
    <source>
        <dbReference type="EMBL" id="CAG9132983.1"/>
    </source>
</evidence>
<feature type="domain" description="C2H2-type" evidence="2">
    <location>
        <begin position="35"/>
        <end position="66"/>
    </location>
</feature>
<accession>A0A8S4FW04</accession>
<dbReference type="PROSITE" id="PS50157">
    <property type="entry name" value="ZINC_FINGER_C2H2_2"/>
    <property type="match status" value="2"/>
</dbReference>
<sequence>MVDPDVKCDQCPRTFHTVSHMRAHHGSVHRRRHVFACGACGVTYAKRETVRRHAAAAQGTHGGKLSRWGSGQHMLTRVCNSGLTSEMQQPTLEPRGPAQSALYDDTACNTWRGI</sequence>